<keyword evidence="4 7" id="KW-0503">Monooxygenase</keyword>
<evidence type="ECO:0000259" key="6">
    <source>
        <dbReference type="Pfam" id="PF00296"/>
    </source>
</evidence>
<protein>
    <submittedName>
        <fullName evidence="7">NtaA/DmoA family FMN-dependent monooxygenase</fullName>
        <ecNumber evidence="7">1.14.-.-</ecNumber>
    </submittedName>
</protein>
<dbReference type="InterPro" id="IPR051260">
    <property type="entry name" value="Diverse_substr_monoxygenases"/>
</dbReference>
<keyword evidence="3 7" id="KW-0560">Oxidoreductase</keyword>
<dbReference type="RefSeq" id="WP_255918202.1">
    <property type="nucleotide sequence ID" value="NZ_JANFNG010000001.1"/>
</dbReference>
<dbReference type="InterPro" id="IPR016215">
    <property type="entry name" value="NTA_MOA"/>
</dbReference>
<dbReference type="Proteomes" id="UP001057702">
    <property type="component" value="Unassembled WGS sequence"/>
</dbReference>
<dbReference type="PANTHER" id="PTHR30011:SF16">
    <property type="entry name" value="C2H2 FINGER DOMAIN TRANSCRIPTION FACTOR (EUROFUNG)-RELATED"/>
    <property type="match status" value="1"/>
</dbReference>
<evidence type="ECO:0000256" key="4">
    <source>
        <dbReference type="ARBA" id="ARBA00023033"/>
    </source>
</evidence>
<evidence type="ECO:0000313" key="7">
    <source>
        <dbReference type="EMBL" id="MCQ4079357.1"/>
    </source>
</evidence>
<evidence type="ECO:0000256" key="3">
    <source>
        <dbReference type="ARBA" id="ARBA00023002"/>
    </source>
</evidence>
<gene>
    <name evidence="7" type="ORF">NGB36_01725</name>
</gene>
<sequence>MSKPLKQIHLAAHFPGVNNTTVWSEPRAGSHIEFSSFAHFARTAERAKFDFLFLAEGLRLREQGGQIYDLDVVGRPDIFTVLSALAAVTERLGLTGTINSTFNEPYEVARQFASLDHLSGGRAAWNVVTSWDAFTGENFRRGGFLPQEQRYARAKEFLVTATGLFDSWRGGEIIADQATGTFLRDARVGAFVHSGEQFDITGQFNVPRSPQGRPVIFQAGDSDEGREFAASSADAIFSRHATLDAGRDFYADVKERLARYGRTHDQLQILPAATFVLGETDAEAQEISHEVRRQQVSGATAIKYLEHVWNRDLSAYDPDGPLPDIDPAPGENTIARGRASVRMFRDPLATARQWRERAAAEKLSIRELVIATTARQSFIGSPATVADTINTFVQADAADGFILVPHITPGGLDKFADTVVPLLQERGVFRTEYEGTTLRDHLGLRHPDAEADPSDQRVAS</sequence>
<dbReference type="InterPro" id="IPR011251">
    <property type="entry name" value="Luciferase-like_dom"/>
</dbReference>
<keyword evidence="1" id="KW-0285">Flavoprotein</keyword>
<dbReference type="NCBIfam" id="TIGR03860">
    <property type="entry name" value="FMN_nitrolo"/>
    <property type="match status" value="1"/>
</dbReference>
<organism evidence="7 8">
    <name type="scientific">Streptomyces humicola</name>
    <dbReference type="NCBI Taxonomy" id="2953240"/>
    <lineage>
        <taxon>Bacteria</taxon>
        <taxon>Bacillati</taxon>
        <taxon>Actinomycetota</taxon>
        <taxon>Actinomycetes</taxon>
        <taxon>Kitasatosporales</taxon>
        <taxon>Streptomycetaceae</taxon>
        <taxon>Streptomyces</taxon>
    </lineage>
</organism>
<reference evidence="7" key="1">
    <citation type="submission" date="2022-06" db="EMBL/GenBank/DDBJ databases">
        <title>Draft genome sequence of Streptomyces sp. RB6PN25 isolated from peat swamp forest in Thailand.</title>
        <authorList>
            <person name="Duangmal K."/>
            <person name="Klaysubun C."/>
        </authorList>
    </citation>
    <scope>NUCLEOTIDE SEQUENCE</scope>
    <source>
        <strain evidence="7">RB6PN25</strain>
    </source>
</reference>
<evidence type="ECO:0000313" key="8">
    <source>
        <dbReference type="Proteomes" id="UP001057702"/>
    </source>
</evidence>
<feature type="domain" description="Luciferase-like" evidence="6">
    <location>
        <begin position="25"/>
        <end position="395"/>
    </location>
</feature>
<accession>A0ABT1PS24</accession>
<dbReference type="SUPFAM" id="SSF51679">
    <property type="entry name" value="Bacterial luciferase-like"/>
    <property type="match status" value="1"/>
</dbReference>
<proteinExistence type="inferred from homology"/>
<keyword evidence="2" id="KW-0288">FMN</keyword>
<comment type="caution">
    <text evidence="7">The sequence shown here is derived from an EMBL/GenBank/DDBJ whole genome shotgun (WGS) entry which is preliminary data.</text>
</comment>
<evidence type="ECO:0000256" key="5">
    <source>
        <dbReference type="ARBA" id="ARBA00033748"/>
    </source>
</evidence>
<dbReference type="EC" id="1.14.-.-" evidence="7"/>
<evidence type="ECO:0000256" key="2">
    <source>
        <dbReference type="ARBA" id="ARBA00022643"/>
    </source>
</evidence>
<dbReference type="GO" id="GO:0004497">
    <property type="term" value="F:monooxygenase activity"/>
    <property type="evidence" value="ECO:0007669"/>
    <property type="project" value="UniProtKB-KW"/>
</dbReference>
<dbReference type="InterPro" id="IPR036661">
    <property type="entry name" value="Luciferase-like_sf"/>
</dbReference>
<name>A0ABT1PS24_9ACTN</name>
<dbReference type="Gene3D" id="3.20.20.30">
    <property type="entry name" value="Luciferase-like domain"/>
    <property type="match status" value="1"/>
</dbReference>
<comment type="similarity">
    <text evidence="5">Belongs to the NtaA/SnaA/DszA monooxygenase family.</text>
</comment>
<dbReference type="PIRSF" id="PIRSF000337">
    <property type="entry name" value="NTA_MOA"/>
    <property type="match status" value="1"/>
</dbReference>
<dbReference type="Pfam" id="PF00296">
    <property type="entry name" value="Bac_luciferase"/>
    <property type="match status" value="1"/>
</dbReference>
<keyword evidence="8" id="KW-1185">Reference proteome</keyword>
<dbReference type="PANTHER" id="PTHR30011">
    <property type="entry name" value="ALKANESULFONATE MONOOXYGENASE-RELATED"/>
    <property type="match status" value="1"/>
</dbReference>
<evidence type="ECO:0000256" key="1">
    <source>
        <dbReference type="ARBA" id="ARBA00022630"/>
    </source>
</evidence>
<dbReference type="CDD" id="cd01095">
    <property type="entry name" value="Nitrilotriacetate_monoxgenase"/>
    <property type="match status" value="1"/>
</dbReference>
<dbReference type="EMBL" id="JANFNG010000001">
    <property type="protein sequence ID" value="MCQ4079357.1"/>
    <property type="molecule type" value="Genomic_DNA"/>
</dbReference>